<dbReference type="Proteomes" id="UP000198823">
    <property type="component" value="Unassembled WGS sequence"/>
</dbReference>
<name>A0A1G7FD34_9BACL</name>
<evidence type="ECO:0000313" key="1">
    <source>
        <dbReference type="EMBL" id="SDE73802.1"/>
    </source>
</evidence>
<reference evidence="1 2" key="1">
    <citation type="submission" date="2016-10" db="EMBL/GenBank/DDBJ databases">
        <authorList>
            <person name="de Groot N.N."/>
        </authorList>
    </citation>
    <scope>NUCLEOTIDE SEQUENCE [LARGE SCALE GENOMIC DNA]</scope>
    <source>
        <strain evidence="1 2">CGMCC 1.6762</strain>
    </source>
</reference>
<organism evidence="1 2">
    <name type="scientific">Bhargavaea beijingensis</name>
    <dbReference type="NCBI Taxonomy" id="426756"/>
    <lineage>
        <taxon>Bacteria</taxon>
        <taxon>Bacillati</taxon>
        <taxon>Bacillota</taxon>
        <taxon>Bacilli</taxon>
        <taxon>Bacillales</taxon>
        <taxon>Caryophanaceae</taxon>
        <taxon>Bhargavaea</taxon>
    </lineage>
</organism>
<dbReference type="AlphaFoldDB" id="A0A1G7FD34"/>
<sequence length="53" mass="6083">MESHVAEVIRNRLTEYDTRPGVPALLANQMIMASIVKQMTDTPRRPYGHEEND</sequence>
<accession>A0A1G7FD34</accession>
<proteinExistence type="predicted"/>
<protein>
    <submittedName>
        <fullName evidence="1">Uncharacterized protein</fullName>
    </submittedName>
</protein>
<gene>
    <name evidence="1" type="ORF">SAMN04488126_11814</name>
</gene>
<dbReference type="EMBL" id="FNAR01000018">
    <property type="protein sequence ID" value="SDE73802.1"/>
    <property type="molecule type" value="Genomic_DNA"/>
</dbReference>
<evidence type="ECO:0000313" key="2">
    <source>
        <dbReference type="Proteomes" id="UP000198823"/>
    </source>
</evidence>